<gene>
    <name evidence="2" type="ORF">FJZ00_14380</name>
</gene>
<protein>
    <submittedName>
        <fullName evidence="2">Uncharacterized protein</fullName>
    </submittedName>
</protein>
<accession>A0A937X7T4</accession>
<feature type="region of interest" description="Disordered" evidence="1">
    <location>
        <begin position="22"/>
        <end position="56"/>
    </location>
</feature>
<evidence type="ECO:0000256" key="1">
    <source>
        <dbReference type="SAM" id="MobiDB-lite"/>
    </source>
</evidence>
<feature type="compositionally biased region" description="Low complexity" evidence="1">
    <location>
        <begin position="23"/>
        <end position="34"/>
    </location>
</feature>
<feature type="non-terminal residue" evidence="2">
    <location>
        <position position="56"/>
    </location>
</feature>
<sequence length="56" mass="5321">MSPELGGPRDWDKELANIDKLIAATPAAKASPAGGAPPPPAARSGGGGSSSLPVAG</sequence>
<name>A0A937X7T4_9BACT</name>
<dbReference type="EMBL" id="VGJX01000976">
    <property type="protein sequence ID" value="MBM3276337.1"/>
    <property type="molecule type" value="Genomic_DNA"/>
</dbReference>
<dbReference type="Proteomes" id="UP000703893">
    <property type="component" value="Unassembled WGS sequence"/>
</dbReference>
<comment type="caution">
    <text evidence="2">The sequence shown here is derived from an EMBL/GenBank/DDBJ whole genome shotgun (WGS) entry which is preliminary data.</text>
</comment>
<proteinExistence type="predicted"/>
<reference evidence="2 3" key="1">
    <citation type="submission" date="2019-03" db="EMBL/GenBank/DDBJ databases">
        <title>Lake Tanganyika Metagenome-Assembled Genomes (MAGs).</title>
        <authorList>
            <person name="Tran P."/>
        </authorList>
    </citation>
    <scope>NUCLEOTIDE SEQUENCE [LARGE SCALE GENOMIC DNA]</scope>
    <source>
        <strain evidence="2">K_DeepCast_65m_m2_236</strain>
    </source>
</reference>
<organism evidence="2 3">
    <name type="scientific">Candidatus Tanganyikabacteria bacterium</name>
    <dbReference type="NCBI Taxonomy" id="2961651"/>
    <lineage>
        <taxon>Bacteria</taxon>
        <taxon>Bacillati</taxon>
        <taxon>Candidatus Sericytochromatia</taxon>
        <taxon>Candidatus Tanganyikabacteria</taxon>
    </lineage>
</organism>
<dbReference type="AlphaFoldDB" id="A0A937X7T4"/>
<evidence type="ECO:0000313" key="3">
    <source>
        <dbReference type="Proteomes" id="UP000703893"/>
    </source>
</evidence>
<evidence type="ECO:0000313" key="2">
    <source>
        <dbReference type="EMBL" id="MBM3276337.1"/>
    </source>
</evidence>